<keyword evidence="6 7" id="KW-0472">Membrane</keyword>
<dbReference type="PANTHER" id="PTHR43744">
    <property type="entry name" value="ABC TRANSPORTER PERMEASE PROTEIN MG189-RELATED-RELATED"/>
    <property type="match status" value="1"/>
</dbReference>
<evidence type="ECO:0000256" key="2">
    <source>
        <dbReference type="ARBA" id="ARBA00022448"/>
    </source>
</evidence>
<evidence type="ECO:0000256" key="4">
    <source>
        <dbReference type="ARBA" id="ARBA00022692"/>
    </source>
</evidence>
<feature type="domain" description="ABC transmembrane type-1" evidence="8">
    <location>
        <begin position="90"/>
        <end position="281"/>
    </location>
</feature>
<dbReference type="GO" id="GO:0055085">
    <property type="term" value="P:transmembrane transport"/>
    <property type="evidence" value="ECO:0007669"/>
    <property type="project" value="InterPro"/>
</dbReference>
<organism evidence="9 10">
    <name type="scientific">Actinoplanes awajinensis subsp. mycoplanecinus</name>
    <dbReference type="NCBI Taxonomy" id="135947"/>
    <lineage>
        <taxon>Bacteria</taxon>
        <taxon>Bacillati</taxon>
        <taxon>Actinomycetota</taxon>
        <taxon>Actinomycetes</taxon>
        <taxon>Micromonosporales</taxon>
        <taxon>Micromonosporaceae</taxon>
        <taxon>Actinoplanes</taxon>
    </lineage>
</organism>
<dbReference type="PANTHER" id="PTHR43744:SF12">
    <property type="entry name" value="ABC TRANSPORTER PERMEASE PROTEIN MG189-RELATED"/>
    <property type="match status" value="1"/>
</dbReference>
<dbReference type="OrthoDB" id="148827at2"/>
<dbReference type="EMBL" id="LLZH01000294">
    <property type="protein sequence ID" value="KUL27812.1"/>
    <property type="molecule type" value="Genomic_DNA"/>
</dbReference>
<dbReference type="CDD" id="cd06261">
    <property type="entry name" value="TM_PBP2"/>
    <property type="match status" value="1"/>
</dbReference>
<dbReference type="InterPro" id="IPR035906">
    <property type="entry name" value="MetI-like_sf"/>
</dbReference>
<proteinExistence type="inferred from homology"/>
<evidence type="ECO:0000313" key="9">
    <source>
        <dbReference type="EMBL" id="KUL27812.1"/>
    </source>
</evidence>
<accession>A0A101JJ97</accession>
<comment type="similarity">
    <text evidence="7">Belongs to the binding-protein-dependent transport system permease family.</text>
</comment>
<evidence type="ECO:0000256" key="3">
    <source>
        <dbReference type="ARBA" id="ARBA00022475"/>
    </source>
</evidence>
<evidence type="ECO:0000256" key="6">
    <source>
        <dbReference type="ARBA" id="ARBA00023136"/>
    </source>
</evidence>
<gene>
    <name evidence="9" type="ORF">ADL15_33805</name>
</gene>
<keyword evidence="4 7" id="KW-0812">Transmembrane</keyword>
<keyword evidence="2 7" id="KW-0813">Transport</keyword>
<comment type="caution">
    <text evidence="9">The sequence shown here is derived from an EMBL/GenBank/DDBJ whole genome shotgun (WGS) entry which is preliminary data.</text>
</comment>
<keyword evidence="10" id="KW-1185">Reference proteome</keyword>
<dbReference type="Proteomes" id="UP000053244">
    <property type="component" value="Unassembled WGS sequence"/>
</dbReference>
<dbReference type="RefSeq" id="WP_067699636.1">
    <property type="nucleotide sequence ID" value="NZ_LLZH01000294.1"/>
</dbReference>
<feature type="transmembrane region" description="Helical" evidence="7">
    <location>
        <begin position="201"/>
        <end position="224"/>
    </location>
</feature>
<comment type="subcellular location">
    <subcellularLocation>
        <location evidence="1 7">Cell membrane</location>
        <topology evidence="1 7">Multi-pass membrane protein</topology>
    </subcellularLocation>
</comment>
<feature type="transmembrane region" description="Helical" evidence="7">
    <location>
        <begin position="30"/>
        <end position="53"/>
    </location>
</feature>
<dbReference type="Gene3D" id="1.10.3720.10">
    <property type="entry name" value="MetI-like"/>
    <property type="match status" value="1"/>
</dbReference>
<keyword evidence="3" id="KW-1003">Cell membrane</keyword>
<feature type="transmembrane region" description="Helical" evidence="7">
    <location>
        <begin position="94"/>
        <end position="115"/>
    </location>
</feature>
<evidence type="ECO:0000256" key="1">
    <source>
        <dbReference type="ARBA" id="ARBA00004651"/>
    </source>
</evidence>
<dbReference type="Pfam" id="PF00528">
    <property type="entry name" value="BPD_transp_1"/>
    <property type="match status" value="1"/>
</dbReference>
<dbReference type="InterPro" id="IPR000515">
    <property type="entry name" value="MetI-like"/>
</dbReference>
<reference evidence="9 10" key="1">
    <citation type="submission" date="2015-10" db="EMBL/GenBank/DDBJ databases">
        <authorList>
            <person name="Gilbert D.G."/>
        </authorList>
    </citation>
    <scope>NUCLEOTIDE SEQUENCE [LARGE SCALE GENOMIC DNA]</scope>
    <source>
        <strain evidence="9 10">NRRL B-16712</strain>
    </source>
</reference>
<dbReference type="GO" id="GO:0005886">
    <property type="term" value="C:plasma membrane"/>
    <property type="evidence" value="ECO:0007669"/>
    <property type="project" value="UniProtKB-SubCell"/>
</dbReference>
<evidence type="ECO:0000259" key="8">
    <source>
        <dbReference type="PROSITE" id="PS50928"/>
    </source>
</evidence>
<evidence type="ECO:0000256" key="7">
    <source>
        <dbReference type="RuleBase" id="RU363032"/>
    </source>
</evidence>
<protein>
    <submittedName>
        <fullName evidence="9">Sugar ABC transporter permease</fullName>
    </submittedName>
</protein>
<keyword evidence="5 7" id="KW-1133">Transmembrane helix</keyword>
<evidence type="ECO:0000313" key="10">
    <source>
        <dbReference type="Proteomes" id="UP000053244"/>
    </source>
</evidence>
<dbReference type="PROSITE" id="PS50928">
    <property type="entry name" value="ABC_TM1"/>
    <property type="match status" value="1"/>
</dbReference>
<dbReference type="AlphaFoldDB" id="A0A101JJ97"/>
<sequence>MTALLDRLPDRPAAPAAAPRTEKRRIRLDWIARHSIAIALAIMFLTPVVYLVLLSLMTSDQALTSDYWPNSWHPENYLKVFQATPLPHYLLNTMIYAVSATVLTLASSVPAAYALAKLKFRGRNLMFLTVICVMMLPPQVVTVPLYLMWARYGLTGSLWPLIIPTLFGDAFCIFLLRQFLLTIPSEYLDAARVDGCGEWRTLLRVVLPMARPGIAAAGLFQFFFCWNDYYGPLLYTSENESSWTLSLGLASFRTVHHVDWNLVTAATVLAMAPLIIIFFFAQRSFVQGITLTGFKG</sequence>
<feature type="transmembrane region" description="Helical" evidence="7">
    <location>
        <begin position="161"/>
        <end position="180"/>
    </location>
</feature>
<feature type="transmembrane region" description="Helical" evidence="7">
    <location>
        <begin position="127"/>
        <end position="149"/>
    </location>
</feature>
<name>A0A101JJ97_9ACTN</name>
<dbReference type="SUPFAM" id="SSF161098">
    <property type="entry name" value="MetI-like"/>
    <property type="match status" value="1"/>
</dbReference>
<feature type="transmembrane region" description="Helical" evidence="7">
    <location>
        <begin position="260"/>
        <end position="281"/>
    </location>
</feature>
<evidence type="ECO:0000256" key="5">
    <source>
        <dbReference type="ARBA" id="ARBA00022989"/>
    </source>
</evidence>